<evidence type="ECO:0000313" key="3">
    <source>
        <dbReference type="Proteomes" id="UP000027337"/>
    </source>
</evidence>
<dbReference type="EMBL" id="JEMU01000011">
    <property type="protein sequence ID" value="KAJ02572.1"/>
    <property type="molecule type" value="Genomic_DNA"/>
</dbReference>
<dbReference type="AlphaFoldDB" id="A0A061SNZ6"/>
<dbReference type="SMART" id="SM00530">
    <property type="entry name" value="HTH_XRE"/>
    <property type="match status" value="1"/>
</dbReference>
<accession>A0A061SNZ6</accession>
<name>A0A061SNZ6_9RHOB</name>
<evidence type="ECO:0000259" key="1">
    <source>
        <dbReference type="PROSITE" id="PS50943"/>
    </source>
</evidence>
<dbReference type="STRING" id="83219.PM02_13935"/>
<feature type="domain" description="HTH cro/C1-type" evidence="1">
    <location>
        <begin position="12"/>
        <end position="66"/>
    </location>
</feature>
<dbReference type="GO" id="GO:0003677">
    <property type="term" value="F:DNA binding"/>
    <property type="evidence" value="ECO:0007669"/>
    <property type="project" value="InterPro"/>
</dbReference>
<dbReference type="SUPFAM" id="SSF47413">
    <property type="entry name" value="lambda repressor-like DNA-binding domains"/>
    <property type="match status" value="1"/>
</dbReference>
<dbReference type="Proteomes" id="UP000027337">
    <property type="component" value="Unassembled WGS sequence"/>
</dbReference>
<proteinExistence type="predicted"/>
<reference evidence="2 3" key="1">
    <citation type="journal article" date="2014" name="Genome Announc.">
        <title>Draft Genome Sequences of Two Isolates of the Roseobacter Group, Sulfitobacter sp. Strains 3SOLIMAR09 and 1FIGIMAR09, from Harbors of Mallorca Island (Mediterranean Sea).</title>
        <authorList>
            <person name="Mas-Llado M."/>
            <person name="Pina-Villalonga J.M."/>
            <person name="Brunet-Galmes I."/>
            <person name="Nogales B."/>
            <person name="Bosch R."/>
        </authorList>
    </citation>
    <scope>NUCLEOTIDE SEQUENCE [LARGE SCALE GENOMIC DNA]</scope>
    <source>
        <strain evidence="2 3">1FIGIMAR09</strain>
    </source>
</reference>
<dbReference type="InterPro" id="IPR001387">
    <property type="entry name" value="Cro/C1-type_HTH"/>
</dbReference>
<dbReference type="PROSITE" id="PS50943">
    <property type="entry name" value="HTH_CROC1"/>
    <property type="match status" value="1"/>
</dbReference>
<dbReference type="CDD" id="cd00093">
    <property type="entry name" value="HTH_XRE"/>
    <property type="match status" value="1"/>
</dbReference>
<sequence>MSTDLSGIGLRLREIRKINDITQPVMAAAIDVSDRAYKNYEQEKRDLPALTALNISEAFRVNLDWLLAGRGKIHKSDDPELAEASAIAVLSEADRRGTNLPIAKLGKIIGFVATQAAQTGESPAQVASHYFETL</sequence>
<gene>
    <name evidence="2" type="ORF">PM02_13935</name>
</gene>
<comment type="caution">
    <text evidence="2">The sequence shown here is derived from an EMBL/GenBank/DDBJ whole genome shotgun (WGS) entry which is preliminary data.</text>
</comment>
<evidence type="ECO:0000313" key="2">
    <source>
        <dbReference type="EMBL" id="KAJ02572.1"/>
    </source>
</evidence>
<dbReference type="Gene3D" id="1.10.260.40">
    <property type="entry name" value="lambda repressor-like DNA-binding domains"/>
    <property type="match status" value="1"/>
</dbReference>
<protein>
    <submittedName>
        <fullName evidence="2">Acetolactate synthase</fullName>
    </submittedName>
</protein>
<dbReference type="InterPro" id="IPR010982">
    <property type="entry name" value="Lambda_DNA-bd_dom_sf"/>
</dbReference>
<organism evidence="2 3">
    <name type="scientific">Sulfitobacter mediterraneus</name>
    <dbReference type="NCBI Taxonomy" id="83219"/>
    <lineage>
        <taxon>Bacteria</taxon>
        <taxon>Pseudomonadati</taxon>
        <taxon>Pseudomonadota</taxon>
        <taxon>Alphaproteobacteria</taxon>
        <taxon>Rhodobacterales</taxon>
        <taxon>Roseobacteraceae</taxon>
        <taxon>Sulfitobacter</taxon>
    </lineage>
</organism>
<dbReference type="Pfam" id="PF12844">
    <property type="entry name" value="HTH_19"/>
    <property type="match status" value="1"/>
</dbReference>
<keyword evidence="3" id="KW-1185">Reference proteome</keyword>